<dbReference type="AlphaFoldDB" id="A0A9Q0LYM0"/>
<dbReference type="EMBL" id="JAPDFW010000022">
    <property type="protein sequence ID" value="KAJ5079823.1"/>
    <property type="molecule type" value="Genomic_DNA"/>
</dbReference>
<dbReference type="InterPro" id="IPR036770">
    <property type="entry name" value="Ankyrin_rpt-contain_sf"/>
</dbReference>
<evidence type="ECO:0000313" key="3">
    <source>
        <dbReference type="Proteomes" id="UP001149090"/>
    </source>
</evidence>
<sequence length="420" mass="49334">MFFELLARSEPQIQENQTRELSLNPFFKAIDQKVDPKTFELICEENIEIINEPYNSKTYPIQYVLLHASDPELVRILCEKGAILDNEEDTINTIIVSRYFSKENLLALLEYDPELPEKENFLVELAKQREFVLFKELCKRGADVHSREYNTPLHYITSRDLPIKFAEVVLKYGADPTITNKETPIEYCLNEDMKRLLNYYQSITEDMLNLLKRQELTDLEFKTKDGVIKVHEIIIKTRIGENKVGSFKNFLLKIPTEDAMDYLKIIYAGFFNEDVDYPNFEEFEELFEDGVGNILSRKGIINDLKKLYKNESLKNFTIYVGEKEFKIHKEILLARSDLYRGMFLNIKDDSNCVHDYSGKSYETLNQVIKFLYLDKIDSNISDLVLEELDDCVDYYQLNINSMMTFFLNKAKKKKNLLVLN</sequence>
<dbReference type="Proteomes" id="UP001149090">
    <property type="component" value="Unassembled WGS sequence"/>
</dbReference>
<dbReference type="InterPro" id="IPR011333">
    <property type="entry name" value="SKP1/BTB/POZ_sf"/>
</dbReference>
<accession>A0A9Q0LYM0</accession>
<comment type="caution">
    <text evidence="2">The sequence shown here is derived from an EMBL/GenBank/DDBJ whole genome shotgun (WGS) entry which is preliminary data.</text>
</comment>
<dbReference type="Pfam" id="PF00651">
    <property type="entry name" value="BTB"/>
    <property type="match status" value="1"/>
</dbReference>
<dbReference type="SUPFAM" id="SSF48403">
    <property type="entry name" value="Ankyrin repeat"/>
    <property type="match status" value="1"/>
</dbReference>
<evidence type="ECO:0000313" key="2">
    <source>
        <dbReference type="EMBL" id="KAJ5079823.1"/>
    </source>
</evidence>
<protein>
    <submittedName>
        <fullName evidence="2">Speckle-type poz protein</fullName>
    </submittedName>
</protein>
<dbReference type="CDD" id="cd18186">
    <property type="entry name" value="BTB_POZ_ZBTB_KLHL-like"/>
    <property type="match status" value="1"/>
</dbReference>
<name>A0A9Q0LYM0_ANAIG</name>
<dbReference type="SUPFAM" id="SSF54695">
    <property type="entry name" value="POZ domain"/>
    <property type="match status" value="1"/>
</dbReference>
<keyword evidence="3" id="KW-1185">Reference proteome</keyword>
<dbReference type="Gene3D" id="1.25.40.20">
    <property type="entry name" value="Ankyrin repeat-containing domain"/>
    <property type="match status" value="1"/>
</dbReference>
<gene>
    <name evidence="2" type="ORF">M0811_04136</name>
</gene>
<dbReference type="PROSITE" id="PS50097">
    <property type="entry name" value="BTB"/>
    <property type="match status" value="1"/>
</dbReference>
<feature type="domain" description="BTB" evidence="1">
    <location>
        <begin position="314"/>
        <end position="380"/>
    </location>
</feature>
<evidence type="ECO:0000259" key="1">
    <source>
        <dbReference type="PROSITE" id="PS50097"/>
    </source>
</evidence>
<organism evidence="2 3">
    <name type="scientific">Anaeramoeba ignava</name>
    <name type="common">Anaerobic marine amoeba</name>
    <dbReference type="NCBI Taxonomy" id="1746090"/>
    <lineage>
        <taxon>Eukaryota</taxon>
        <taxon>Metamonada</taxon>
        <taxon>Anaeramoebidae</taxon>
        <taxon>Anaeramoeba</taxon>
    </lineage>
</organism>
<dbReference type="Gene3D" id="3.30.710.10">
    <property type="entry name" value="Potassium Channel Kv1.1, Chain A"/>
    <property type="match status" value="1"/>
</dbReference>
<dbReference type="InterPro" id="IPR000210">
    <property type="entry name" value="BTB/POZ_dom"/>
</dbReference>
<dbReference type="SMART" id="SM00225">
    <property type="entry name" value="BTB"/>
    <property type="match status" value="1"/>
</dbReference>
<proteinExistence type="predicted"/>
<reference evidence="2" key="1">
    <citation type="submission" date="2022-10" db="EMBL/GenBank/DDBJ databases">
        <title>Novel sulphate-reducing endosymbionts in the free-living metamonad Anaeramoeba.</title>
        <authorList>
            <person name="Jerlstrom-Hultqvist J."/>
            <person name="Cepicka I."/>
            <person name="Gallot-Lavallee L."/>
            <person name="Salas-Leiva D."/>
            <person name="Curtis B.A."/>
            <person name="Zahonova K."/>
            <person name="Pipaliya S."/>
            <person name="Dacks J."/>
            <person name="Roger A.J."/>
        </authorList>
    </citation>
    <scope>NUCLEOTIDE SEQUENCE</scope>
    <source>
        <strain evidence="2">BMAN</strain>
    </source>
</reference>